<evidence type="ECO:0000256" key="3">
    <source>
        <dbReference type="SAM" id="MobiDB-lite"/>
    </source>
</evidence>
<evidence type="ECO:0000256" key="2">
    <source>
        <dbReference type="ARBA" id="ARBA00023315"/>
    </source>
</evidence>
<sequence>MTQRTATRDDLDAIMDLERAAFPTDAWSRAAMAAELASPHGRYLVDEEDGRVVGYGGVRAVRGASDADIQTIALDPHVRGTGRGRALLRALLAEARERGAREMFLEVRADNPVASGLYLSEGFVEIARRPRYYQPDDVDAIIMQRSLTERPQDGAAVAAHDAREPLASAENVPTAGEESR</sequence>
<feature type="region of interest" description="Disordered" evidence="3">
    <location>
        <begin position="152"/>
        <end position="180"/>
    </location>
</feature>
<dbReference type="Proteomes" id="UP000327039">
    <property type="component" value="Unassembled WGS sequence"/>
</dbReference>
<dbReference type="NCBIfam" id="TIGR01575">
    <property type="entry name" value="rimI"/>
    <property type="match status" value="1"/>
</dbReference>
<dbReference type="PROSITE" id="PS51186">
    <property type="entry name" value="GNAT"/>
    <property type="match status" value="1"/>
</dbReference>
<dbReference type="RefSeq" id="WP_150420318.1">
    <property type="nucleotide sequence ID" value="NZ_VYRZ01000004.1"/>
</dbReference>
<dbReference type="InterPro" id="IPR050832">
    <property type="entry name" value="Bact_Acetyltransf"/>
</dbReference>
<evidence type="ECO:0000256" key="1">
    <source>
        <dbReference type="ARBA" id="ARBA00022679"/>
    </source>
</evidence>
<keyword evidence="2" id="KW-0012">Acyltransferase</keyword>
<dbReference type="InterPro" id="IPR006464">
    <property type="entry name" value="AcTrfase_RimI/Ard1"/>
</dbReference>
<dbReference type="GO" id="GO:0008080">
    <property type="term" value="F:N-acetyltransferase activity"/>
    <property type="evidence" value="ECO:0007669"/>
    <property type="project" value="InterPro"/>
</dbReference>
<keyword evidence="6" id="KW-1185">Reference proteome</keyword>
<dbReference type="Gene3D" id="3.40.630.30">
    <property type="match status" value="1"/>
</dbReference>
<organism evidence="5 6">
    <name type="scientific">Microbacterium radiodurans</name>
    <dbReference type="NCBI Taxonomy" id="661398"/>
    <lineage>
        <taxon>Bacteria</taxon>
        <taxon>Bacillati</taxon>
        <taxon>Actinomycetota</taxon>
        <taxon>Actinomycetes</taxon>
        <taxon>Micrococcales</taxon>
        <taxon>Microbacteriaceae</taxon>
        <taxon>Microbacterium</taxon>
    </lineage>
</organism>
<accession>A0A5J5IMK7</accession>
<dbReference type="EMBL" id="VYRZ01000004">
    <property type="protein sequence ID" value="KAA9084070.1"/>
    <property type="molecule type" value="Genomic_DNA"/>
</dbReference>
<feature type="domain" description="N-acetyltransferase" evidence="4">
    <location>
        <begin position="1"/>
        <end position="148"/>
    </location>
</feature>
<dbReference type="SUPFAM" id="SSF55729">
    <property type="entry name" value="Acyl-CoA N-acyltransferases (Nat)"/>
    <property type="match status" value="1"/>
</dbReference>
<reference evidence="6" key="1">
    <citation type="submission" date="2019-09" db="EMBL/GenBank/DDBJ databases">
        <title>Mumia zhuanghuii sp. nov. isolated from the intestinal contents of plateau pika (Ochotona curzoniae) in the Qinghai-Tibet plateau of China.</title>
        <authorList>
            <person name="Tian Z."/>
        </authorList>
    </citation>
    <scope>NUCLEOTIDE SEQUENCE [LARGE SCALE GENOMIC DNA]</scope>
    <source>
        <strain evidence="6">DSM 25564</strain>
    </source>
</reference>
<dbReference type="OrthoDB" id="529907at2"/>
<dbReference type="InterPro" id="IPR000182">
    <property type="entry name" value="GNAT_dom"/>
</dbReference>
<evidence type="ECO:0000259" key="4">
    <source>
        <dbReference type="PROSITE" id="PS51186"/>
    </source>
</evidence>
<gene>
    <name evidence="5" type="primary">rimI</name>
    <name evidence="5" type="ORF">F6B42_13865</name>
</gene>
<evidence type="ECO:0000313" key="5">
    <source>
        <dbReference type="EMBL" id="KAA9084070.1"/>
    </source>
</evidence>
<dbReference type="Pfam" id="PF00583">
    <property type="entry name" value="Acetyltransf_1"/>
    <property type="match status" value="1"/>
</dbReference>
<protein>
    <submittedName>
        <fullName evidence="5">Ribosomal-protein-alanine N-acetyltransferase</fullName>
    </submittedName>
</protein>
<evidence type="ECO:0000313" key="6">
    <source>
        <dbReference type="Proteomes" id="UP000327039"/>
    </source>
</evidence>
<dbReference type="AlphaFoldDB" id="A0A5J5IMK7"/>
<name>A0A5J5IMK7_9MICO</name>
<dbReference type="PANTHER" id="PTHR43877">
    <property type="entry name" value="AMINOALKYLPHOSPHONATE N-ACETYLTRANSFERASE-RELATED-RELATED"/>
    <property type="match status" value="1"/>
</dbReference>
<keyword evidence="1 5" id="KW-0808">Transferase</keyword>
<dbReference type="InterPro" id="IPR016181">
    <property type="entry name" value="Acyl_CoA_acyltransferase"/>
</dbReference>
<proteinExistence type="predicted"/>
<comment type="caution">
    <text evidence="5">The sequence shown here is derived from an EMBL/GenBank/DDBJ whole genome shotgun (WGS) entry which is preliminary data.</text>
</comment>